<evidence type="ECO:0000259" key="4">
    <source>
        <dbReference type="PROSITE" id="PS50118"/>
    </source>
</evidence>
<dbReference type="SMART" id="SM00398">
    <property type="entry name" value="HMG"/>
    <property type="match status" value="1"/>
</dbReference>
<feature type="non-terminal residue" evidence="5">
    <location>
        <position position="185"/>
    </location>
</feature>
<reference evidence="5" key="1">
    <citation type="submission" date="2020-11" db="EMBL/GenBank/DDBJ databases">
        <authorList>
            <consortium name="DOE Joint Genome Institute"/>
            <person name="Ahrendt S."/>
            <person name="Riley R."/>
            <person name="Andreopoulos W."/>
            <person name="Labutti K."/>
            <person name="Pangilinan J."/>
            <person name="Ruiz-Duenas F.J."/>
            <person name="Barrasa J.M."/>
            <person name="Sanchez-Garcia M."/>
            <person name="Camarero S."/>
            <person name="Miyauchi S."/>
            <person name="Serrano A."/>
            <person name="Linde D."/>
            <person name="Babiker R."/>
            <person name="Drula E."/>
            <person name="Ayuso-Fernandez I."/>
            <person name="Pacheco R."/>
            <person name="Padilla G."/>
            <person name="Ferreira P."/>
            <person name="Barriuso J."/>
            <person name="Kellner H."/>
            <person name="Castanera R."/>
            <person name="Alfaro M."/>
            <person name="Ramirez L."/>
            <person name="Pisabarro A.G."/>
            <person name="Kuo A."/>
            <person name="Tritt A."/>
            <person name="Lipzen A."/>
            <person name="He G."/>
            <person name="Yan M."/>
            <person name="Ng V."/>
            <person name="Cullen D."/>
            <person name="Martin F."/>
            <person name="Rosso M.-N."/>
            <person name="Henrissat B."/>
            <person name="Hibbett D."/>
            <person name="Martinez A.T."/>
            <person name="Grigoriev I.V."/>
        </authorList>
    </citation>
    <scope>NUCLEOTIDE SEQUENCE</scope>
    <source>
        <strain evidence="5">CBS 247.69</strain>
    </source>
</reference>
<dbReference type="InterPro" id="IPR036910">
    <property type="entry name" value="HMG_box_dom_sf"/>
</dbReference>
<dbReference type="Proteomes" id="UP000807353">
    <property type="component" value="Unassembled WGS sequence"/>
</dbReference>
<feature type="non-terminal residue" evidence="5">
    <location>
        <position position="1"/>
    </location>
</feature>
<dbReference type="OrthoDB" id="6247875at2759"/>
<dbReference type="Gene3D" id="1.10.30.10">
    <property type="entry name" value="High mobility group box domain"/>
    <property type="match status" value="1"/>
</dbReference>
<evidence type="ECO:0000256" key="1">
    <source>
        <dbReference type="ARBA" id="ARBA00023125"/>
    </source>
</evidence>
<evidence type="ECO:0000313" key="5">
    <source>
        <dbReference type="EMBL" id="KAF9456808.1"/>
    </source>
</evidence>
<sequence>ATRLRSGNRVPRPRNAFMIFRSEFWAGDKISSSVERDHRHISRIIGHCWNQLSETEKDVWRRKAEQEKVEHSLRYPGYRFSPTTRKKKPVKRKVKRNGKEELLRCKQVAALILSGKEGEELDTAVKCLNIPETHSETDVCNKEEAKKPPVLAPVSNVVQSEPRLEYWNVSPNQEAPAFRSPLLPP</sequence>
<dbReference type="GO" id="GO:0000981">
    <property type="term" value="F:DNA-binding transcription factor activity, RNA polymerase II-specific"/>
    <property type="evidence" value="ECO:0007669"/>
    <property type="project" value="TreeGrafter"/>
</dbReference>
<evidence type="ECO:0000256" key="2">
    <source>
        <dbReference type="ARBA" id="ARBA00023242"/>
    </source>
</evidence>
<dbReference type="EMBL" id="MU150402">
    <property type="protein sequence ID" value="KAF9456808.1"/>
    <property type="molecule type" value="Genomic_DNA"/>
</dbReference>
<name>A0A9P5XTZ6_9AGAR</name>
<dbReference type="AlphaFoldDB" id="A0A9P5XTZ6"/>
<keyword evidence="2 3" id="KW-0539">Nucleus</keyword>
<dbReference type="CDD" id="cd01389">
    <property type="entry name" value="HMG-box_ROX1-like"/>
    <property type="match status" value="1"/>
</dbReference>
<dbReference type="InterPro" id="IPR009071">
    <property type="entry name" value="HMG_box_dom"/>
</dbReference>
<feature type="domain" description="HMG box" evidence="4">
    <location>
        <begin position="10"/>
        <end position="79"/>
    </location>
</feature>
<proteinExistence type="predicted"/>
<keyword evidence="1 3" id="KW-0238">DNA-binding</keyword>
<gene>
    <name evidence="5" type="ORF">BDZ94DRAFT_1117578</name>
</gene>
<dbReference type="Pfam" id="PF00505">
    <property type="entry name" value="HMG_box"/>
    <property type="match status" value="1"/>
</dbReference>
<dbReference type="InterPro" id="IPR051356">
    <property type="entry name" value="SOX/SOX-like_TF"/>
</dbReference>
<protein>
    <submittedName>
        <fullName evidence="5">High mobility group box domain-containing protein</fullName>
    </submittedName>
</protein>
<feature type="DNA-binding region" description="HMG box" evidence="3">
    <location>
        <begin position="10"/>
        <end position="79"/>
    </location>
</feature>
<comment type="caution">
    <text evidence="5">The sequence shown here is derived from an EMBL/GenBank/DDBJ whole genome shotgun (WGS) entry which is preliminary data.</text>
</comment>
<dbReference type="SUPFAM" id="SSF47095">
    <property type="entry name" value="HMG-box"/>
    <property type="match status" value="1"/>
</dbReference>
<dbReference type="GO" id="GO:0005634">
    <property type="term" value="C:nucleus"/>
    <property type="evidence" value="ECO:0007669"/>
    <property type="project" value="UniProtKB-UniRule"/>
</dbReference>
<evidence type="ECO:0000313" key="6">
    <source>
        <dbReference type="Proteomes" id="UP000807353"/>
    </source>
</evidence>
<evidence type="ECO:0000256" key="3">
    <source>
        <dbReference type="PROSITE-ProRule" id="PRU00267"/>
    </source>
</evidence>
<keyword evidence="6" id="KW-1185">Reference proteome</keyword>
<dbReference type="GO" id="GO:0000978">
    <property type="term" value="F:RNA polymerase II cis-regulatory region sequence-specific DNA binding"/>
    <property type="evidence" value="ECO:0007669"/>
    <property type="project" value="TreeGrafter"/>
</dbReference>
<dbReference type="PANTHER" id="PTHR45789">
    <property type="entry name" value="FI18025P1"/>
    <property type="match status" value="1"/>
</dbReference>
<dbReference type="PANTHER" id="PTHR45789:SF2">
    <property type="entry name" value="FI18025P1"/>
    <property type="match status" value="1"/>
</dbReference>
<accession>A0A9P5XTZ6</accession>
<organism evidence="5 6">
    <name type="scientific">Collybia nuda</name>
    <dbReference type="NCBI Taxonomy" id="64659"/>
    <lineage>
        <taxon>Eukaryota</taxon>
        <taxon>Fungi</taxon>
        <taxon>Dikarya</taxon>
        <taxon>Basidiomycota</taxon>
        <taxon>Agaricomycotina</taxon>
        <taxon>Agaricomycetes</taxon>
        <taxon>Agaricomycetidae</taxon>
        <taxon>Agaricales</taxon>
        <taxon>Tricholomatineae</taxon>
        <taxon>Clitocybaceae</taxon>
        <taxon>Collybia</taxon>
    </lineage>
</organism>
<dbReference type="PROSITE" id="PS50118">
    <property type="entry name" value="HMG_BOX_2"/>
    <property type="match status" value="1"/>
</dbReference>